<comment type="caution">
    <text evidence="1">The sequence shown here is derived from an EMBL/GenBank/DDBJ whole genome shotgun (WGS) entry which is preliminary data.</text>
</comment>
<dbReference type="Proteomes" id="UP000215914">
    <property type="component" value="Unassembled WGS sequence"/>
</dbReference>
<protein>
    <submittedName>
        <fullName evidence="1">Uncharacterized protein</fullName>
    </submittedName>
</protein>
<proteinExistence type="predicted"/>
<sequence length="54" mass="6156">MTSSNGPSTPNNAVKNQNNQHFIKHIFELIYCEAGLEATYLRYNVHRAKYINGS</sequence>
<dbReference type="EMBL" id="MNCJ02000331">
    <property type="protein sequence ID" value="KAF5760130.1"/>
    <property type="molecule type" value="Genomic_DNA"/>
</dbReference>
<dbReference type="Gramene" id="mRNA:HanXRQr2_Chr16g0749701">
    <property type="protein sequence ID" value="CDS:HanXRQr2_Chr16g0749701.1"/>
    <property type="gene ID" value="HanXRQr2_Chr16g0749701"/>
</dbReference>
<organism evidence="1 2">
    <name type="scientific">Helianthus annuus</name>
    <name type="common">Common sunflower</name>
    <dbReference type="NCBI Taxonomy" id="4232"/>
    <lineage>
        <taxon>Eukaryota</taxon>
        <taxon>Viridiplantae</taxon>
        <taxon>Streptophyta</taxon>
        <taxon>Embryophyta</taxon>
        <taxon>Tracheophyta</taxon>
        <taxon>Spermatophyta</taxon>
        <taxon>Magnoliopsida</taxon>
        <taxon>eudicotyledons</taxon>
        <taxon>Gunneridae</taxon>
        <taxon>Pentapetalae</taxon>
        <taxon>asterids</taxon>
        <taxon>campanulids</taxon>
        <taxon>Asterales</taxon>
        <taxon>Asteraceae</taxon>
        <taxon>Asteroideae</taxon>
        <taxon>Heliantheae alliance</taxon>
        <taxon>Heliantheae</taxon>
        <taxon>Helianthus</taxon>
    </lineage>
</organism>
<name>A0A9K3DSE9_HELAN</name>
<evidence type="ECO:0000313" key="2">
    <source>
        <dbReference type="Proteomes" id="UP000215914"/>
    </source>
</evidence>
<reference evidence="1" key="1">
    <citation type="journal article" date="2017" name="Nature">
        <title>The sunflower genome provides insights into oil metabolism, flowering and Asterid evolution.</title>
        <authorList>
            <person name="Badouin H."/>
            <person name="Gouzy J."/>
            <person name="Grassa C.J."/>
            <person name="Murat F."/>
            <person name="Staton S.E."/>
            <person name="Cottret L."/>
            <person name="Lelandais-Briere C."/>
            <person name="Owens G.L."/>
            <person name="Carrere S."/>
            <person name="Mayjonade B."/>
            <person name="Legrand L."/>
            <person name="Gill N."/>
            <person name="Kane N.C."/>
            <person name="Bowers J.E."/>
            <person name="Hubner S."/>
            <person name="Bellec A."/>
            <person name="Berard A."/>
            <person name="Berges H."/>
            <person name="Blanchet N."/>
            <person name="Boniface M.C."/>
            <person name="Brunel D."/>
            <person name="Catrice O."/>
            <person name="Chaidir N."/>
            <person name="Claudel C."/>
            <person name="Donnadieu C."/>
            <person name="Faraut T."/>
            <person name="Fievet G."/>
            <person name="Helmstetter N."/>
            <person name="King M."/>
            <person name="Knapp S.J."/>
            <person name="Lai Z."/>
            <person name="Le Paslier M.C."/>
            <person name="Lippi Y."/>
            <person name="Lorenzon L."/>
            <person name="Mandel J.R."/>
            <person name="Marage G."/>
            <person name="Marchand G."/>
            <person name="Marquand E."/>
            <person name="Bret-Mestries E."/>
            <person name="Morien E."/>
            <person name="Nambeesan S."/>
            <person name="Nguyen T."/>
            <person name="Pegot-Espagnet P."/>
            <person name="Pouilly N."/>
            <person name="Raftis F."/>
            <person name="Sallet E."/>
            <person name="Schiex T."/>
            <person name="Thomas J."/>
            <person name="Vandecasteele C."/>
            <person name="Vares D."/>
            <person name="Vear F."/>
            <person name="Vautrin S."/>
            <person name="Crespi M."/>
            <person name="Mangin B."/>
            <person name="Burke J.M."/>
            <person name="Salse J."/>
            <person name="Munos S."/>
            <person name="Vincourt P."/>
            <person name="Rieseberg L.H."/>
            <person name="Langlade N.B."/>
        </authorList>
    </citation>
    <scope>NUCLEOTIDE SEQUENCE</scope>
    <source>
        <tissue evidence="1">Leaves</tissue>
    </source>
</reference>
<gene>
    <name evidence="1" type="ORF">HanXRQr2_Chr16g0749701</name>
</gene>
<dbReference type="AlphaFoldDB" id="A0A9K3DSE9"/>
<keyword evidence="2" id="KW-1185">Reference proteome</keyword>
<accession>A0A9K3DSE9</accession>
<evidence type="ECO:0000313" key="1">
    <source>
        <dbReference type="EMBL" id="KAF5760130.1"/>
    </source>
</evidence>
<reference evidence="1" key="2">
    <citation type="submission" date="2020-06" db="EMBL/GenBank/DDBJ databases">
        <title>Helianthus annuus Genome sequencing and assembly Release 2.</title>
        <authorList>
            <person name="Gouzy J."/>
            <person name="Langlade N."/>
            <person name="Munos S."/>
        </authorList>
    </citation>
    <scope>NUCLEOTIDE SEQUENCE</scope>
    <source>
        <tissue evidence="1">Leaves</tissue>
    </source>
</reference>